<dbReference type="EMBL" id="BMHA01000003">
    <property type="protein sequence ID" value="GGI04831.1"/>
    <property type="molecule type" value="Genomic_DNA"/>
</dbReference>
<protein>
    <recommendedName>
        <fullName evidence="2">Flp pilus assembly protein RcpC/CpaB domain-containing protein</fullName>
    </recommendedName>
</protein>
<dbReference type="AlphaFoldDB" id="A0A8J3A8X2"/>
<dbReference type="InterPro" id="IPR031571">
    <property type="entry name" value="RcpC_dom"/>
</dbReference>
<gene>
    <name evidence="3" type="ORF">GCM10011354_11060</name>
</gene>
<dbReference type="Pfam" id="PF16976">
    <property type="entry name" value="RcpC"/>
    <property type="match status" value="1"/>
</dbReference>
<comment type="caution">
    <text evidence="3">The sequence shown here is derived from an EMBL/GenBank/DDBJ whole genome shotgun (WGS) entry which is preliminary data.</text>
</comment>
<feature type="compositionally biased region" description="Basic and acidic residues" evidence="1">
    <location>
        <begin position="248"/>
        <end position="261"/>
    </location>
</feature>
<accession>A0A8J3A8X2</accession>
<feature type="domain" description="Flp pilus assembly protein RcpC/CpaB" evidence="2">
    <location>
        <begin position="109"/>
        <end position="239"/>
    </location>
</feature>
<keyword evidence="4" id="KW-1185">Reference proteome</keyword>
<organism evidence="3 4">
    <name type="scientific">Egicoccus halophilus</name>
    <dbReference type="NCBI Taxonomy" id="1670830"/>
    <lineage>
        <taxon>Bacteria</taxon>
        <taxon>Bacillati</taxon>
        <taxon>Actinomycetota</taxon>
        <taxon>Nitriliruptoria</taxon>
        <taxon>Egicoccales</taxon>
        <taxon>Egicoccaceae</taxon>
        <taxon>Egicoccus</taxon>
    </lineage>
</organism>
<name>A0A8J3A8X2_9ACTN</name>
<dbReference type="Proteomes" id="UP000650511">
    <property type="component" value="Unassembled WGS sequence"/>
</dbReference>
<reference evidence="3" key="2">
    <citation type="submission" date="2020-09" db="EMBL/GenBank/DDBJ databases">
        <authorList>
            <person name="Sun Q."/>
            <person name="Zhou Y."/>
        </authorList>
    </citation>
    <scope>NUCLEOTIDE SEQUENCE</scope>
    <source>
        <strain evidence="3">CGMCC 1.14988</strain>
    </source>
</reference>
<evidence type="ECO:0000313" key="3">
    <source>
        <dbReference type="EMBL" id="GGI04831.1"/>
    </source>
</evidence>
<evidence type="ECO:0000256" key="1">
    <source>
        <dbReference type="SAM" id="MobiDB-lite"/>
    </source>
</evidence>
<proteinExistence type="predicted"/>
<feature type="region of interest" description="Disordered" evidence="1">
    <location>
        <begin position="241"/>
        <end position="261"/>
    </location>
</feature>
<sequence length="261" mass="27719">MVAAVLLATMGTTLLVAYVRGAEDRALAGEELVEVLVLREDVVQATAAEDLADLVALERVPLKVRADGSIDELTDVEGQVAAVDLVAGEQLVRSRFLTPTALAEQSEVQVPDGMQQVTISLEPQRAVGGRLTPGDTVGLFASFSLEDERSDEQIASESSDDLRQHLAETTKLILHKLLVTNVQVEQLPSMPAAETDEAGTASSGPELAPTGNLLVTLAVATPQAERVVFAAEHGTIWLSAESEGASEDDGRLRTPRNIFDD</sequence>
<evidence type="ECO:0000313" key="4">
    <source>
        <dbReference type="Proteomes" id="UP000650511"/>
    </source>
</evidence>
<dbReference type="CDD" id="cd11614">
    <property type="entry name" value="SAF_CpaB_FlgA_like"/>
    <property type="match status" value="1"/>
</dbReference>
<reference evidence="3" key="1">
    <citation type="journal article" date="2014" name="Int. J. Syst. Evol. Microbiol.">
        <title>Complete genome sequence of Corynebacterium casei LMG S-19264T (=DSM 44701T), isolated from a smear-ripened cheese.</title>
        <authorList>
            <consortium name="US DOE Joint Genome Institute (JGI-PGF)"/>
            <person name="Walter F."/>
            <person name="Albersmeier A."/>
            <person name="Kalinowski J."/>
            <person name="Ruckert C."/>
        </authorList>
    </citation>
    <scope>NUCLEOTIDE SEQUENCE</scope>
    <source>
        <strain evidence="3">CGMCC 1.14988</strain>
    </source>
</reference>
<evidence type="ECO:0000259" key="2">
    <source>
        <dbReference type="Pfam" id="PF16976"/>
    </source>
</evidence>